<name>A0A8H3J514_9LECA</name>
<dbReference type="SMART" id="SM01127">
    <property type="entry name" value="DDHD"/>
    <property type="match status" value="1"/>
</dbReference>
<reference evidence="3" key="1">
    <citation type="submission" date="2021-03" db="EMBL/GenBank/DDBJ databases">
        <authorList>
            <person name="Tagirdzhanova G."/>
        </authorList>
    </citation>
    <scope>NUCLEOTIDE SEQUENCE</scope>
</reference>
<dbReference type="InterPro" id="IPR058055">
    <property type="entry name" value="PA-PLA1"/>
</dbReference>
<feature type="region of interest" description="Disordered" evidence="1">
    <location>
        <begin position="1"/>
        <end position="24"/>
    </location>
</feature>
<dbReference type="Proteomes" id="UP000664203">
    <property type="component" value="Unassembled WGS sequence"/>
</dbReference>
<dbReference type="GO" id="GO:0046872">
    <property type="term" value="F:metal ion binding"/>
    <property type="evidence" value="ECO:0007669"/>
    <property type="project" value="InterPro"/>
</dbReference>
<dbReference type="PROSITE" id="PS51043">
    <property type="entry name" value="DDHD"/>
    <property type="match status" value="1"/>
</dbReference>
<evidence type="ECO:0000256" key="1">
    <source>
        <dbReference type="SAM" id="MobiDB-lite"/>
    </source>
</evidence>
<comment type="caution">
    <text evidence="3">The sequence shown here is derived from an EMBL/GenBank/DDBJ whole genome shotgun (WGS) entry which is preliminary data.</text>
</comment>
<gene>
    <name evidence="3" type="ORF">ALECFALPRED_008860</name>
</gene>
<dbReference type="AlphaFoldDB" id="A0A8H3J514"/>
<accession>A0A8H3J514</accession>
<dbReference type="GO" id="GO:0005737">
    <property type="term" value="C:cytoplasm"/>
    <property type="evidence" value="ECO:0007669"/>
    <property type="project" value="TreeGrafter"/>
</dbReference>
<evidence type="ECO:0000313" key="4">
    <source>
        <dbReference type="Proteomes" id="UP000664203"/>
    </source>
</evidence>
<dbReference type="PANTHER" id="PTHR23509">
    <property type="entry name" value="PA-PL1 PHOSPHOLIPASE FAMILY"/>
    <property type="match status" value="1"/>
</dbReference>
<organism evidence="3 4">
    <name type="scientific">Alectoria fallacina</name>
    <dbReference type="NCBI Taxonomy" id="1903189"/>
    <lineage>
        <taxon>Eukaryota</taxon>
        <taxon>Fungi</taxon>
        <taxon>Dikarya</taxon>
        <taxon>Ascomycota</taxon>
        <taxon>Pezizomycotina</taxon>
        <taxon>Lecanoromycetes</taxon>
        <taxon>OSLEUM clade</taxon>
        <taxon>Lecanoromycetidae</taxon>
        <taxon>Lecanorales</taxon>
        <taxon>Lecanorineae</taxon>
        <taxon>Parmeliaceae</taxon>
        <taxon>Alectoria</taxon>
    </lineage>
</organism>
<dbReference type="InterPro" id="IPR004177">
    <property type="entry name" value="DDHD_dom"/>
</dbReference>
<dbReference type="InterPro" id="IPR029058">
    <property type="entry name" value="AB_hydrolase_fold"/>
</dbReference>
<dbReference type="OrthoDB" id="69269at2759"/>
<protein>
    <recommendedName>
        <fullName evidence="2">DDHD domain-containing protein</fullName>
    </recommendedName>
</protein>
<keyword evidence="4" id="KW-1185">Reference proteome</keyword>
<proteinExistence type="predicted"/>
<dbReference type="GO" id="GO:0004620">
    <property type="term" value="F:phospholipase activity"/>
    <property type="evidence" value="ECO:0007669"/>
    <property type="project" value="TreeGrafter"/>
</dbReference>
<evidence type="ECO:0000313" key="3">
    <source>
        <dbReference type="EMBL" id="CAF9940785.1"/>
    </source>
</evidence>
<dbReference type="PANTHER" id="PTHR23509:SF6">
    <property type="entry name" value="PHOSPHOLIPASE C1020.13C-RELATED"/>
    <property type="match status" value="1"/>
</dbReference>
<feature type="domain" description="DDHD" evidence="2">
    <location>
        <begin position="126"/>
        <end position="329"/>
    </location>
</feature>
<dbReference type="Pfam" id="PF02862">
    <property type="entry name" value="DDHD"/>
    <property type="match status" value="2"/>
</dbReference>
<dbReference type="EMBL" id="CAJPDR010000622">
    <property type="protein sequence ID" value="CAF9940785.1"/>
    <property type="molecule type" value="Genomic_DNA"/>
</dbReference>
<dbReference type="SUPFAM" id="SSF53474">
    <property type="entry name" value="alpha/beta-Hydrolases"/>
    <property type="match status" value="1"/>
</dbReference>
<evidence type="ECO:0000259" key="2">
    <source>
        <dbReference type="PROSITE" id="PS51043"/>
    </source>
</evidence>
<sequence length="350" mass="39181">MKLDEGGSEPNPDQKEADSTKNQFSLKDITAESLPAVRNLISDVMLDIPYYLSHHKPKMIEAVIHEANRIYRLWCRNNPGFHDNGRVHLVAHSLGSVMCLDILSKQPTKLPKQLDLVARKVRIDIFEFDTKSLFFCGSPAGFFLLLNKAPLIPRKGREKPDTEGEDTNGNVAGEAGIYGCLAVDNLYNVMHYLDPVAYRLNACVDVEYAAALKPASVPSATETWAQYLGSVFRGKPTAPTRNMTGLDAMPRRPTAVKMPSTVELETHNFTREEIAEKRMFLLNDNGQIDYTLHSGGGPLEIQYLNMLSAHSSYWTMRDFVRFLVMEIGRKPGKSETMNSIKAIKKAFGTK</sequence>